<keyword evidence="4" id="KW-1185">Reference proteome</keyword>
<dbReference type="AlphaFoldDB" id="A0AAQ3QN81"/>
<evidence type="ECO:0000256" key="1">
    <source>
        <dbReference type="SAM" id="MobiDB-lite"/>
    </source>
</evidence>
<dbReference type="InterPro" id="IPR001623">
    <property type="entry name" value="DnaJ_domain"/>
</dbReference>
<accession>A0AAQ3QN81</accession>
<proteinExistence type="predicted"/>
<gene>
    <name evidence="3" type="ORF">Cni_G23045</name>
</gene>
<dbReference type="PANTHER" id="PTHR24074">
    <property type="entry name" value="CO-CHAPERONE PROTEIN DJLA"/>
    <property type="match status" value="1"/>
</dbReference>
<feature type="domain" description="J" evidence="2">
    <location>
        <begin position="48"/>
        <end position="118"/>
    </location>
</feature>
<dbReference type="PRINTS" id="PR00625">
    <property type="entry name" value="JDOMAIN"/>
</dbReference>
<dbReference type="PROSITE" id="PS50076">
    <property type="entry name" value="DNAJ_2"/>
    <property type="match status" value="1"/>
</dbReference>
<evidence type="ECO:0000313" key="3">
    <source>
        <dbReference type="EMBL" id="WOL14265.1"/>
    </source>
</evidence>
<dbReference type="InterPro" id="IPR050817">
    <property type="entry name" value="DjlA_DnaK_co-chaperone"/>
</dbReference>
<reference evidence="3 4" key="1">
    <citation type="submission" date="2023-10" db="EMBL/GenBank/DDBJ databases">
        <title>Chromosome-scale genome assembly provides insights into flower coloration mechanisms of Canna indica.</title>
        <authorList>
            <person name="Li C."/>
        </authorList>
    </citation>
    <scope>NUCLEOTIDE SEQUENCE [LARGE SCALE GENOMIC DNA]</scope>
    <source>
        <tissue evidence="3">Flower</tissue>
    </source>
</reference>
<dbReference type="SMART" id="SM00271">
    <property type="entry name" value="DnaJ"/>
    <property type="match status" value="1"/>
</dbReference>
<evidence type="ECO:0000259" key="2">
    <source>
        <dbReference type="PROSITE" id="PS50076"/>
    </source>
</evidence>
<dbReference type="EMBL" id="CP136896">
    <property type="protein sequence ID" value="WOL14265.1"/>
    <property type="molecule type" value="Genomic_DNA"/>
</dbReference>
<dbReference type="CDD" id="cd06257">
    <property type="entry name" value="DnaJ"/>
    <property type="match status" value="1"/>
</dbReference>
<dbReference type="Pfam" id="PF00226">
    <property type="entry name" value="DnaJ"/>
    <property type="match status" value="1"/>
</dbReference>
<dbReference type="GO" id="GO:0005783">
    <property type="term" value="C:endoplasmic reticulum"/>
    <property type="evidence" value="ECO:0007669"/>
    <property type="project" value="UniProtKB-ARBA"/>
</dbReference>
<dbReference type="InterPro" id="IPR036869">
    <property type="entry name" value="J_dom_sf"/>
</dbReference>
<dbReference type="Proteomes" id="UP001327560">
    <property type="component" value="Chromosome 7"/>
</dbReference>
<organism evidence="3 4">
    <name type="scientific">Canna indica</name>
    <name type="common">Indian-shot</name>
    <dbReference type="NCBI Taxonomy" id="4628"/>
    <lineage>
        <taxon>Eukaryota</taxon>
        <taxon>Viridiplantae</taxon>
        <taxon>Streptophyta</taxon>
        <taxon>Embryophyta</taxon>
        <taxon>Tracheophyta</taxon>
        <taxon>Spermatophyta</taxon>
        <taxon>Magnoliopsida</taxon>
        <taxon>Liliopsida</taxon>
        <taxon>Zingiberales</taxon>
        <taxon>Cannaceae</taxon>
        <taxon>Canna</taxon>
    </lineage>
</organism>
<dbReference type="Gene3D" id="1.10.287.110">
    <property type="entry name" value="DnaJ domain"/>
    <property type="match status" value="1"/>
</dbReference>
<name>A0AAQ3QN81_9LILI</name>
<feature type="region of interest" description="Disordered" evidence="1">
    <location>
        <begin position="1"/>
        <end position="30"/>
    </location>
</feature>
<evidence type="ECO:0000313" key="4">
    <source>
        <dbReference type="Proteomes" id="UP001327560"/>
    </source>
</evidence>
<protein>
    <submittedName>
        <fullName evidence="3">Chaperone protein dnaJ 8, chloroplastic isoform X2</fullName>
    </submittedName>
</protein>
<sequence>MRIAATSRGFRNGSMSGGGGGRMPSVSWEGDGRRRCVRMPARSLPFAGEFAALGLTPFASRSDVKRAYKRLALKYHPDVIRGDIQGKDNTFTEIKSAYESLMVKFEEDNRLMVDDGYGDEWEEWDEWMGFEGGLPVVHNAS</sequence>
<dbReference type="SUPFAM" id="SSF46565">
    <property type="entry name" value="Chaperone J-domain"/>
    <property type="match status" value="1"/>
</dbReference>